<name>A0A8H6E4X3_PETAA</name>
<evidence type="ECO:0000313" key="2">
    <source>
        <dbReference type="Proteomes" id="UP000541154"/>
    </source>
</evidence>
<dbReference type="Proteomes" id="UP000541154">
    <property type="component" value="Unassembled WGS sequence"/>
</dbReference>
<reference evidence="1 2" key="1">
    <citation type="submission" date="2019-04" db="EMBL/GenBank/DDBJ databases">
        <title>Aspergillus burnettii sp. nov., novel species from soil in southeast Queensland.</title>
        <authorList>
            <person name="Gilchrist C.L.M."/>
            <person name="Pitt J.I."/>
            <person name="Lange L."/>
            <person name="Lacey H.J."/>
            <person name="Vuong D."/>
            <person name="Midgley D.J."/>
            <person name="Greenfield P."/>
            <person name="Bradbury M."/>
            <person name="Lacey E."/>
            <person name="Busk P.K."/>
            <person name="Pilgaard B."/>
            <person name="Chooi Y.H."/>
            <person name="Piggott A.M."/>
        </authorList>
    </citation>
    <scope>NUCLEOTIDE SEQUENCE [LARGE SCALE GENOMIC DNA]</scope>
    <source>
        <strain evidence="1 2">FRR 5400</strain>
    </source>
</reference>
<dbReference type="EMBL" id="SPNV01000161">
    <property type="protein sequence ID" value="KAF5859529.1"/>
    <property type="molecule type" value="Genomic_DNA"/>
</dbReference>
<sequence length="163" mass="18164">MGTIAVDDCSVFMDDVPEDFRISRGHIEWCAKAMGAMLAGMHWLGCLDGRGFEFALAPANVDHPSEFETDFGKLILWMLDFEQIGRINPLGLNGMEEAATVFYEEIPSCPDPDTSPYLWSQFKGRNTERVRGLAGRDFIERVGKKSNRTGCLLLNPPKPAGTY</sequence>
<evidence type="ECO:0008006" key="3">
    <source>
        <dbReference type="Google" id="ProtNLM"/>
    </source>
</evidence>
<protein>
    <recommendedName>
        <fullName evidence="3">DUF3669 domain-containing protein</fullName>
    </recommendedName>
</protein>
<comment type="caution">
    <text evidence="1">The sequence shown here is derived from an EMBL/GenBank/DDBJ whole genome shotgun (WGS) entry which is preliminary data.</text>
</comment>
<dbReference type="AlphaFoldDB" id="A0A8H6E4X3"/>
<accession>A0A8H6E4X3</accession>
<evidence type="ECO:0000313" key="1">
    <source>
        <dbReference type="EMBL" id="KAF5859529.1"/>
    </source>
</evidence>
<gene>
    <name evidence="1" type="ORF">ETB97_002770</name>
</gene>
<organism evidence="1 2">
    <name type="scientific">Petromyces alliaceus</name>
    <name type="common">Aspergillus alliaceus</name>
    <dbReference type="NCBI Taxonomy" id="209559"/>
    <lineage>
        <taxon>Eukaryota</taxon>
        <taxon>Fungi</taxon>
        <taxon>Dikarya</taxon>
        <taxon>Ascomycota</taxon>
        <taxon>Pezizomycotina</taxon>
        <taxon>Eurotiomycetes</taxon>
        <taxon>Eurotiomycetidae</taxon>
        <taxon>Eurotiales</taxon>
        <taxon>Aspergillaceae</taxon>
        <taxon>Aspergillus</taxon>
        <taxon>Aspergillus subgen. Circumdati</taxon>
    </lineage>
</organism>
<keyword evidence="2" id="KW-1185">Reference proteome</keyword>
<proteinExistence type="predicted"/>